<dbReference type="GO" id="GO:0016887">
    <property type="term" value="F:ATP hydrolysis activity"/>
    <property type="evidence" value="ECO:0007669"/>
    <property type="project" value="InterPro"/>
</dbReference>
<sequence>MTSTSTTSSTTGTGAGAREDAGRPGVSGAEIRLEQVTKRYPGQQSPAVDSLSLTVPAGEIVVLVGPSGCGKTTSLKMVNRLIEPTSGTILIDGADVRQRSADALRREVGYVIQGGSLFPHMTVEKNVSLVPKMLGWDKRRTAERVTELLDLVGLDPDRYRGRYPRELSGGQQQRVGVARGLAADPPVVLMDEPFGAVDPITRQRLQDELLSIQRELRKTILIVTHDIDEAIKLGDRIVILREGGHVAQYDTPEVVLASPADDFVSDFVGSGSTLKQLSLARVDDVDLRQQTTARIGESTADVRRRAEAAGDRTVVVLDDRDRPRGWPWLRQLHGETVVEPTGDLLTVDQRATLNDALDTMLSSSHGAAVVTGDRDRFLGVVDFHAVTDHVRALEEQAERHAGETA</sequence>
<evidence type="ECO:0000259" key="8">
    <source>
        <dbReference type="PROSITE" id="PS50893"/>
    </source>
</evidence>
<dbReference type="EMBL" id="JACCAC010000001">
    <property type="protein sequence ID" value="NYG56834.1"/>
    <property type="molecule type" value="Genomic_DNA"/>
</dbReference>
<evidence type="ECO:0000256" key="7">
    <source>
        <dbReference type="SAM" id="MobiDB-lite"/>
    </source>
</evidence>
<feature type="compositionally biased region" description="Low complexity" evidence="7">
    <location>
        <begin position="1"/>
        <end position="12"/>
    </location>
</feature>
<dbReference type="SUPFAM" id="SSF54631">
    <property type="entry name" value="CBS-domain pair"/>
    <property type="match status" value="1"/>
</dbReference>
<protein>
    <recommendedName>
        <fullName evidence="5">ABC-type quaternary amine transporter</fullName>
        <ecNumber evidence="5">7.6.2.9</ecNumber>
    </recommendedName>
</protein>
<dbReference type="PROSITE" id="PS51371">
    <property type="entry name" value="CBS"/>
    <property type="match status" value="1"/>
</dbReference>
<keyword evidence="4 10" id="KW-0067">ATP-binding</keyword>
<evidence type="ECO:0000256" key="4">
    <source>
        <dbReference type="ARBA" id="ARBA00022840"/>
    </source>
</evidence>
<dbReference type="EC" id="7.6.2.9" evidence="5"/>
<dbReference type="InterPro" id="IPR027417">
    <property type="entry name" value="P-loop_NTPase"/>
</dbReference>
<comment type="similarity">
    <text evidence="1">Belongs to the ABC transporter superfamily.</text>
</comment>
<dbReference type="GO" id="GO:0005524">
    <property type="term" value="F:ATP binding"/>
    <property type="evidence" value="ECO:0007669"/>
    <property type="project" value="UniProtKB-KW"/>
</dbReference>
<name>A0A7Y9USY7_9ACTN</name>
<dbReference type="Gene3D" id="3.40.50.300">
    <property type="entry name" value="P-loop containing nucleotide triphosphate hydrolases"/>
    <property type="match status" value="1"/>
</dbReference>
<keyword evidence="6" id="KW-0129">CBS domain</keyword>
<dbReference type="InterPro" id="IPR000644">
    <property type="entry name" value="CBS_dom"/>
</dbReference>
<evidence type="ECO:0000313" key="10">
    <source>
        <dbReference type="EMBL" id="NYG56834.1"/>
    </source>
</evidence>
<dbReference type="PROSITE" id="PS50893">
    <property type="entry name" value="ABC_TRANSPORTER_2"/>
    <property type="match status" value="1"/>
</dbReference>
<evidence type="ECO:0000256" key="3">
    <source>
        <dbReference type="ARBA" id="ARBA00022741"/>
    </source>
</evidence>
<evidence type="ECO:0000256" key="1">
    <source>
        <dbReference type="ARBA" id="ARBA00005417"/>
    </source>
</evidence>
<organism evidence="10 11">
    <name type="scientific">Nocardioides perillae</name>
    <dbReference type="NCBI Taxonomy" id="1119534"/>
    <lineage>
        <taxon>Bacteria</taxon>
        <taxon>Bacillati</taxon>
        <taxon>Actinomycetota</taxon>
        <taxon>Actinomycetes</taxon>
        <taxon>Propionibacteriales</taxon>
        <taxon>Nocardioidaceae</taxon>
        <taxon>Nocardioides</taxon>
    </lineage>
</organism>
<dbReference type="PROSITE" id="PS00211">
    <property type="entry name" value="ABC_TRANSPORTER_1"/>
    <property type="match status" value="1"/>
</dbReference>
<dbReference type="PANTHER" id="PTHR43117">
    <property type="entry name" value="OSMOPROTECTANT IMPORT ATP-BINDING PROTEIN OSMV"/>
    <property type="match status" value="1"/>
</dbReference>
<dbReference type="PANTHER" id="PTHR43117:SF4">
    <property type="entry name" value="OSMOPROTECTANT IMPORT ATP-BINDING PROTEIN OSMV"/>
    <property type="match status" value="1"/>
</dbReference>
<keyword evidence="11" id="KW-1185">Reference proteome</keyword>
<evidence type="ECO:0000259" key="9">
    <source>
        <dbReference type="PROSITE" id="PS51371"/>
    </source>
</evidence>
<evidence type="ECO:0000256" key="5">
    <source>
        <dbReference type="ARBA" id="ARBA00066388"/>
    </source>
</evidence>
<dbReference type="Proteomes" id="UP000544110">
    <property type="component" value="Unassembled WGS sequence"/>
</dbReference>
<reference evidence="10 11" key="1">
    <citation type="submission" date="2020-07" db="EMBL/GenBank/DDBJ databases">
        <title>Sequencing the genomes of 1000 actinobacteria strains.</title>
        <authorList>
            <person name="Klenk H.-P."/>
        </authorList>
    </citation>
    <scope>NUCLEOTIDE SEQUENCE [LARGE SCALE GENOMIC DNA]</scope>
    <source>
        <strain evidence="10 11">DSM 24552</strain>
    </source>
</reference>
<gene>
    <name evidence="10" type="ORF">BJ989_003138</name>
</gene>
<accession>A0A7Y9USY7</accession>
<comment type="caution">
    <text evidence="10">The sequence shown here is derived from an EMBL/GenBank/DDBJ whole genome shotgun (WGS) entry which is preliminary data.</text>
</comment>
<dbReference type="GO" id="GO:0015418">
    <property type="term" value="F:ABC-type quaternary ammonium compound transporting activity"/>
    <property type="evidence" value="ECO:0007669"/>
    <property type="project" value="UniProtKB-EC"/>
</dbReference>
<feature type="region of interest" description="Disordered" evidence="7">
    <location>
        <begin position="1"/>
        <end position="28"/>
    </location>
</feature>
<keyword evidence="3" id="KW-0547">Nucleotide-binding</keyword>
<feature type="domain" description="CBS" evidence="9">
    <location>
        <begin position="338"/>
        <end position="398"/>
    </location>
</feature>
<evidence type="ECO:0000256" key="2">
    <source>
        <dbReference type="ARBA" id="ARBA00022448"/>
    </source>
</evidence>
<dbReference type="SMART" id="SM00382">
    <property type="entry name" value="AAA"/>
    <property type="match status" value="1"/>
</dbReference>
<dbReference type="Pfam" id="PF00005">
    <property type="entry name" value="ABC_tran"/>
    <property type="match status" value="1"/>
</dbReference>
<evidence type="ECO:0000313" key="11">
    <source>
        <dbReference type="Proteomes" id="UP000544110"/>
    </source>
</evidence>
<dbReference type="SUPFAM" id="SSF52540">
    <property type="entry name" value="P-loop containing nucleoside triphosphate hydrolases"/>
    <property type="match status" value="1"/>
</dbReference>
<keyword evidence="2" id="KW-0813">Transport</keyword>
<evidence type="ECO:0000256" key="6">
    <source>
        <dbReference type="PROSITE-ProRule" id="PRU00703"/>
    </source>
</evidence>
<feature type="domain" description="ABC transporter" evidence="8">
    <location>
        <begin position="31"/>
        <end position="267"/>
    </location>
</feature>
<proteinExistence type="inferred from homology"/>
<dbReference type="InterPro" id="IPR046342">
    <property type="entry name" value="CBS_dom_sf"/>
</dbReference>
<dbReference type="InterPro" id="IPR017871">
    <property type="entry name" value="ABC_transporter-like_CS"/>
</dbReference>
<dbReference type="FunFam" id="3.40.50.300:FF:000425">
    <property type="entry name" value="Probable ABC transporter, ATP-binding subunit"/>
    <property type="match status" value="1"/>
</dbReference>
<dbReference type="AlphaFoldDB" id="A0A7Y9USY7"/>
<dbReference type="RefSeq" id="WP_179519023.1">
    <property type="nucleotide sequence ID" value="NZ_JACCAC010000001.1"/>
</dbReference>
<dbReference type="InterPro" id="IPR003593">
    <property type="entry name" value="AAA+_ATPase"/>
</dbReference>
<dbReference type="InterPro" id="IPR003439">
    <property type="entry name" value="ABC_transporter-like_ATP-bd"/>
</dbReference>